<protein>
    <recommendedName>
        <fullName evidence="4">Tat pathway signal sequence domain protein</fullName>
    </recommendedName>
</protein>
<reference evidence="2 3" key="1">
    <citation type="submission" date="2011-11" db="EMBL/GenBank/DDBJ databases">
        <authorList>
            <person name="Weinstock G."/>
            <person name="Sodergren E."/>
            <person name="Clifton S."/>
            <person name="Fulton L."/>
            <person name="Fulton B."/>
            <person name="Courtney L."/>
            <person name="Fronick C."/>
            <person name="Harrison M."/>
            <person name="Strong C."/>
            <person name="Farmer C."/>
            <person name="Delahaunty K."/>
            <person name="Markovic C."/>
            <person name="Hall O."/>
            <person name="Minx P."/>
            <person name="Tomlinson C."/>
            <person name="Mitreva M."/>
            <person name="Hou S."/>
            <person name="Chen J."/>
            <person name="Wollam A."/>
            <person name="Pepin K.H."/>
            <person name="Johnson M."/>
            <person name="Bhonagiri V."/>
            <person name="Zhang X."/>
            <person name="Suruliraj S."/>
            <person name="Warren W."/>
            <person name="Chinwalla A."/>
            <person name="Mardis E.R."/>
            <person name="Wilson R.K."/>
        </authorList>
    </citation>
    <scope>NUCLEOTIDE SEQUENCE [LARGE SCALE GENOMIC DNA]</scope>
    <source>
        <strain evidence="2 3">YIT 11816</strain>
    </source>
</reference>
<organism evidence="2 3">
    <name type="scientific">Sutterella parvirubra YIT 11816</name>
    <dbReference type="NCBI Taxonomy" id="762967"/>
    <lineage>
        <taxon>Bacteria</taxon>
        <taxon>Pseudomonadati</taxon>
        <taxon>Pseudomonadota</taxon>
        <taxon>Betaproteobacteria</taxon>
        <taxon>Burkholderiales</taxon>
        <taxon>Sutterellaceae</taxon>
        <taxon>Sutterella</taxon>
    </lineage>
</organism>
<proteinExistence type="predicted"/>
<feature type="non-terminal residue" evidence="2">
    <location>
        <position position="81"/>
    </location>
</feature>
<feature type="transmembrane region" description="Helical" evidence="1">
    <location>
        <begin position="27"/>
        <end position="46"/>
    </location>
</feature>
<gene>
    <name evidence="2" type="ORF">HMPREF9440_01624</name>
</gene>
<dbReference type="AlphaFoldDB" id="H3KFV5"/>
<feature type="transmembrane region" description="Helical" evidence="1">
    <location>
        <begin position="52"/>
        <end position="70"/>
    </location>
</feature>
<name>H3KFV5_9BURK</name>
<comment type="caution">
    <text evidence="2">The sequence shown here is derived from an EMBL/GenBank/DDBJ whole genome shotgun (WGS) entry which is preliminary data.</text>
</comment>
<keyword evidence="1" id="KW-0472">Membrane</keyword>
<keyword evidence="3" id="KW-1185">Reference proteome</keyword>
<dbReference type="EMBL" id="AFBQ01000247">
    <property type="protein sequence ID" value="EHY31003.1"/>
    <property type="molecule type" value="Genomic_DNA"/>
</dbReference>
<dbReference type="Proteomes" id="UP000004956">
    <property type="component" value="Unassembled WGS sequence"/>
</dbReference>
<evidence type="ECO:0000256" key="1">
    <source>
        <dbReference type="SAM" id="Phobius"/>
    </source>
</evidence>
<dbReference type="HOGENOM" id="CLU_2596017_0_0_4"/>
<keyword evidence="1" id="KW-1133">Transmembrane helix</keyword>
<evidence type="ECO:0000313" key="3">
    <source>
        <dbReference type="Proteomes" id="UP000004956"/>
    </source>
</evidence>
<sequence>MVEPVKREPVPPVLHSDFDDMRRRGRVLIVLYVIATLVALVTGVIGHVSTGLLLWGATSTVLLGLCALMWRDLLHEDERKA</sequence>
<keyword evidence="1" id="KW-0812">Transmembrane</keyword>
<dbReference type="STRING" id="762967.HMPREF9440_01624"/>
<accession>H3KFV5</accession>
<evidence type="ECO:0008006" key="4">
    <source>
        <dbReference type="Google" id="ProtNLM"/>
    </source>
</evidence>
<evidence type="ECO:0000313" key="2">
    <source>
        <dbReference type="EMBL" id="EHY31003.1"/>
    </source>
</evidence>
<dbReference type="RefSeq" id="WP_008542667.1">
    <property type="nucleotide sequence ID" value="NZ_JH604985.1"/>
</dbReference>